<feature type="repeat" description="WD" evidence="16">
    <location>
        <begin position="766"/>
        <end position="808"/>
    </location>
</feature>
<keyword evidence="5" id="KW-0698">rRNA processing</keyword>
<proteinExistence type="inferred from homology"/>
<dbReference type="GO" id="GO:0046872">
    <property type="term" value="F:metal ion binding"/>
    <property type="evidence" value="ECO:0007669"/>
    <property type="project" value="UniProtKB-KW"/>
</dbReference>
<sequence>MSDIQSTIEELREKVRALTTELSSYKVESRSVDHSAIVQSRQKIEKMSAEVVDSNPYSRLMALKRMGIVKDYEKIREKTVAVVGVGGVGSVVAEMLTRCAIGKLLLFDYDKVELANMNRLFYQPHQSGLSKVEAAKDTLVHINPDVAIETHNYNITTVENFNKFVDRIRHGSLTGGKVDLVLSCVDNFEARMTVNTACNEENQVWMESGVSENAVSGHIQYIEPGRTACFACVPPLVVASNIDEKTLKREGVCAASLPTTMAVVAGFLVQNTLKYLLNFGDVSMYVGYNALVDFFPRQEMKPNDQCDDRFCRQRQKEYQAKKASEVVEIPAATKEEEIVHEDNSWGIELVDESKVEEKTTVVGNGLEYAYELPKQNQEVDIEPAESEEKSKTSMQDLASLMSQLKGMSTSTKGDTVVRKKRTLQDREKKKVRKNSDSKEHKDDLRDLKTVQRKKEPDEYDYDSSDEEDLRNTIGNIPVNWYDEETHIGYDQQGEKIAKPKKKTEIDVFLEKMEDPDYWRKVFDRQSGTDVVLTDEQVEKLNNLASGKYPVVGYNPYEPFLDIFSSEKTIHPIDNRPEPKSRFIPSRDEMRIVSRMVHAIKMGWSKGPKQKPQKKVYDLWAAEDSMDNKTKSEIARMRMHIPAPKMPLPVHAESYNPPEEYLFDEEEKRKWEEAEPEDRQLQFVPQKYDALRKVPQYNKFLTERFERCLDLYLAPRKIKMKLQVDPSELLPDLPNPNDLRPFPTTLAFIDKGIRDGNLRALTSLQYMRGHVGQVRSVSVEPDRGELLVSGGEDGTVRFWMMDSGRCIKTYKVAGPVISVAFCPVGSKSLVAVAYEGRQISIFNTNCGDKLICSQTEEFIREVPIEESDGKVNWRRIKDRIVLEMPNEVRKVVWHAKGDYLASVAVDDIATSVYIHQMSRARSQCPFTKRKGHVQSVAFHPSLPRLFVATKIHVRVYDLARCQLVKKCITGIKHIGAMVPDVQGENLFVGGLDRKFVWLDLQLSSKPWKSFKHHGSAIRGVAYHKRYPLLATVSDDGTA</sequence>
<evidence type="ECO:0000256" key="12">
    <source>
        <dbReference type="ARBA" id="ARBA00022840"/>
    </source>
</evidence>
<dbReference type="InterPro" id="IPR028598">
    <property type="entry name" value="BOP1/Erb1"/>
</dbReference>
<dbReference type="GO" id="GO:0070545">
    <property type="term" value="C:PeBoW complex"/>
    <property type="evidence" value="ECO:0007669"/>
    <property type="project" value="TreeGrafter"/>
</dbReference>
<keyword evidence="7" id="KW-0479">Metal-binding</keyword>
<protein>
    <recommendedName>
        <fullName evidence="3">Ubiquitin-like modifier-activating enzyme 5</fullName>
    </recommendedName>
</protein>
<dbReference type="InterPro" id="IPR015943">
    <property type="entry name" value="WD40/YVTN_repeat-like_dom_sf"/>
</dbReference>
<organism evidence="20 21">
    <name type="scientific">Trichostrongylus colubriformis</name>
    <name type="common">Black scour worm</name>
    <dbReference type="NCBI Taxonomy" id="6319"/>
    <lineage>
        <taxon>Eukaryota</taxon>
        <taxon>Metazoa</taxon>
        <taxon>Ecdysozoa</taxon>
        <taxon>Nematoda</taxon>
        <taxon>Chromadorea</taxon>
        <taxon>Rhabditida</taxon>
        <taxon>Rhabditina</taxon>
        <taxon>Rhabditomorpha</taxon>
        <taxon>Strongyloidea</taxon>
        <taxon>Trichostrongylidae</taxon>
        <taxon>Trichostrongylus</taxon>
    </lineage>
</organism>
<dbReference type="GO" id="GO:0000463">
    <property type="term" value="P:maturation of LSU-rRNA from tricistronic rRNA transcript (SSU-rRNA, 5.8S rRNA, LSU-rRNA)"/>
    <property type="evidence" value="ECO:0007669"/>
    <property type="project" value="TreeGrafter"/>
</dbReference>
<feature type="non-terminal residue" evidence="20">
    <location>
        <position position="1037"/>
    </location>
</feature>
<keyword evidence="8" id="KW-0677">Repeat</keyword>
<comment type="subcellular location">
    <subcellularLocation>
        <location evidence="1">Nucleus</location>
        <location evidence="1">Nucleolus</location>
    </subcellularLocation>
</comment>
<evidence type="ECO:0000256" key="17">
    <source>
        <dbReference type="SAM" id="Coils"/>
    </source>
</evidence>
<evidence type="ECO:0000313" key="21">
    <source>
        <dbReference type="Proteomes" id="UP001331761"/>
    </source>
</evidence>
<dbReference type="HAMAP" id="MF_03027">
    <property type="entry name" value="BOP1"/>
    <property type="match status" value="1"/>
</dbReference>
<dbReference type="Pfam" id="PF00400">
    <property type="entry name" value="WD40"/>
    <property type="match status" value="2"/>
</dbReference>
<feature type="compositionally biased region" description="Basic and acidic residues" evidence="18">
    <location>
        <begin position="422"/>
        <end position="456"/>
    </location>
</feature>
<dbReference type="InterPro" id="IPR000594">
    <property type="entry name" value="ThiF_NAD_FAD-bd"/>
</dbReference>
<dbReference type="GO" id="GO:0008641">
    <property type="term" value="F:ubiquitin-like modifier activating enzyme activity"/>
    <property type="evidence" value="ECO:0007669"/>
    <property type="project" value="InterPro"/>
</dbReference>
<dbReference type="GO" id="GO:0043021">
    <property type="term" value="F:ribonucleoprotein complex binding"/>
    <property type="evidence" value="ECO:0007669"/>
    <property type="project" value="TreeGrafter"/>
</dbReference>
<dbReference type="InterPro" id="IPR012953">
    <property type="entry name" value="BOP1_N_dom"/>
</dbReference>
<keyword evidence="6 16" id="KW-0853">WD repeat</keyword>
<dbReference type="PANTHER" id="PTHR17605">
    <property type="entry name" value="RIBOSOME BIOGENESIS PROTEIN BOP1 BLOCK OF PROLIFERATION 1 PROTEIN"/>
    <property type="match status" value="1"/>
</dbReference>
<dbReference type="SUPFAM" id="SSF50978">
    <property type="entry name" value="WD40 repeat-like"/>
    <property type="match status" value="1"/>
</dbReference>
<comment type="subunit">
    <text evidence="15">Interacts with ufc-1.</text>
</comment>
<feature type="compositionally biased region" description="Acidic residues" evidence="18">
    <location>
        <begin position="457"/>
        <end position="468"/>
    </location>
</feature>
<evidence type="ECO:0000256" key="8">
    <source>
        <dbReference type="ARBA" id="ARBA00022737"/>
    </source>
</evidence>
<dbReference type="Gene3D" id="2.130.10.10">
    <property type="entry name" value="YVTN repeat-like/Quinoprotein amine dehydrogenase"/>
    <property type="match status" value="1"/>
</dbReference>
<keyword evidence="11" id="KW-0862">Zinc</keyword>
<dbReference type="PANTHER" id="PTHR17605:SF0">
    <property type="entry name" value="RIBOSOME BIOGENESIS PROTEIN BOP1"/>
    <property type="match status" value="1"/>
</dbReference>
<evidence type="ECO:0000256" key="5">
    <source>
        <dbReference type="ARBA" id="ARBA00022552"/>
    </source>
</evidence>
<evidence type="ECO:0000256" key="18">
    <source>
        <dbReference type="SAM" id="MobiDB-lite"/>
    </source>
</evidence>
<dbReference type="SMART" id="SM00320">
    <property type="entry name" value="WD40"/>
    <property type="match status" value="5"/>
</dbReference>
<dbReference type="GO" id="GO:0030687">
    <property type="term" value="C:preribosome, large subunit precursor"/>
    <property type="evidence" value="ECO:0007669"/>
    <property type="project" value="TreeGrafter"/>
</dbReference>
<keyword evidence="4" id="KW-0690">Ribosome biogenesis</keyword>
<dbReference type="InterPro" id="IPR029752">
    <property type="entry name" value="D-isomer_DH_CS1"/>
</dbReference>
<dbReference type="PROSITE" id="PS50082">
    <property type="entry name" value="WD_REPEATS_2"/>
    <property type="match status" value="1"/>
</dbReference>
<evidence type="ECO:0000256" key="4">
    <source>
        <dbReference type="ARBA" id="ARBA00022517"/>
    </source>
</evidence>
<evidence type="ECO:0000256" key="3">
    <source>
        <dbReference type="ARBA" id="ARBA00016279"/>
    </source>
</evidence>
<keyword evidence="10" id="KW-0833">Ubl conjugation pathway</keyword>
<comment type="caution">
    <text evidence="20">The sequence shown here is derived from an EMBL/GenBank/DDBJ whole genome shotgun (WGS) entry which is preliminary data.</text>
</comment>
<accession>A0AAN8J240</accession>
<evidence type="ECO:0000256" key="10">
    <source>
        <dbReference type="ARBA" id="ARBA00022786"/>
    </source>
</evidence>
<evidence type="ECO:0000256" key="1">
    <source>
        <dbReference type="ARBA" id="ARBA00004604"/>
    </source>
</evidence>
<dbReference type="InterPro" id="IPR001680">
    <property type="entry name" value="WD40_rpt"/>
</dbReference>
<dbReference type="Pfam" id="PF00899">
    <property type="entry name" value="ThiF"/>
    <property type="match status" value="1"/>
</dbReference>
<dbReference type="InterPro" id="IPR036322">
    <property type="entry name" value="WD40_repeat_dom_sf"/>
</dbReference>
<dbReference type="Gene3D" id="3.40.50.720">
    <property type="entry name" value="NAD(P)-binding Rossmann-like Domain"/>
    <property type="match status" value="1"/>
</dbReference>
<dbReference type="EMBL" id="WIXE01009731">
    <property type="protein sequence ID" value="KAK5978199.1"/>
    <property type="molecule type" value="Genomic_DNA"/>
</dbReference>
<evidence type="ECO:0000256" key="15">
    <source>
        <dbReference type="ARBA" id="ARBA00063988"/>
    </source>
</evidence>
<dbReference type="PROSITE" id="PS50294">
    <property type="entry name" value="WD_REPEATS_REGION"/>
    <property type="match status" value="1"/>
</dbReference>
<keyword evidence="13" id="KW-0539">Nucleus</keyword>
<dbReference type="PROSITE" id="PS00065">
    <property type="entry name" value="D_2_HYDROXYACID_DH_1"/>
    <property type="match status" value="1"/>
</dbReference>
<dbReference type="Proteomes" id="UP001331761">
    <property type="component" value="Unassembled WGS sequence"/>
</dbReference>
<keyword evidence="17" id="KW-0175">Coiled coil</keyword>
<dbReference type="SUPFAM" id="SSF69572">
    <property type="entry name" value="Activating enzymes of the ubiquitin-like proteins"/>
    <property type="match status" value="1"/>
</dbReference>
<reference evidence="20 21" key="1">
    <citation type="submission" date="2019-10" db="EMBL/GenBank/DDBJ databases">
        <title>Assembly and Annotation for the nematode Trichostrongylus colubriformis.</title>
        <authorList>
            <person name="Martin J."/>
        </authorList>
    </citation>
    <scope>NUCLEOTIDE SEQUENCE [LARGE SCALE GENOMIC DNA]</scope>
    <source>
        <strain evidence="20">G859</strain>
        <tissue evidence="20">Whole worm</tissue>
    </source>
</reference>
<evidence type="ECO:0000256" key="16">
    <source>
        <dbReference type="PROSITE-ProRule" id="PRU00221"/>
    </source>
</evidence>
<feature type="coiled-coil region" evidence="17">
    <location>
        <begin position="1"/>
        <end position="28"/>
    </location>
</feature>
<gene>
    <name evidence="20" type="ORF">GCK32_006535</name>
</gene>
<keyword evidence="9" id="KW-0547">Nucleotide-binding</keyword>
<evidence type="ECO:0000259" key="19">
    <source>
        <dbReference type="SMART" id="SM01035"/>
    </source>
</evidence>
<evidence type="ECO:0000256" key="9">
    <source>
        <dbReference type="ARBA" id="ARBA00022741"/>
    </source>
</evidence>
<dbReference type="AlphaFoldDB" id="A0AAN8J240"/>
<feature type="compositionally biased region" description="Polar residues" evidence="18">
    <location>
        <begin position="403"/>
        <end position="413"/>
    </location>
</feature>
<dbReference type="FunFam" id="3.40.50.720:FF:000066">
    <property type="entry name" value="Putative ubiquitin-like modifier-activating enzyme 5"/>
    <property type="match status" value="1"/>
</dbReference>
<evidence type="ECO:0000256" key="6">
    <source>
        <dbReference type="ARBA" id="ARBA00022574"/>
    </source>
</evidence>
<evidence type="ECO:0000256" key="11">
    <source>
        <dbReference type="ARBA" id="ARBA00022833"/>
    </source>
</evidence>
<evidence type="ECO:0000256" key="14">
    <source>
        <dbReference type="ARBA" id="ARBA00055657"/>
    </source>
</evidence>
<feature type="region of interest" description="Disordered" evidence="18">
    <location>
        <begin position="403"/>
        <end position="470"/>
    </location>
</feature>
<name>A0AAN8J240_TRICO</name>
<dbReference type="Pfam" id="PF08145">
    <property type="entry name" value="BOP1NT"/>
    <property type="match status" value="1"/>
</dbReference>
<dbReference type="CDD" id="cd00757">
    <property type="entry name" value="ThiF_MoeB_HesA_family"/>
    <property type="match status" value="1"/>
</dbReference>
<evidence type="ECO:0000313" key="20">
    <source>
        <dbReference type="EMBL" id="KAK5978199.1"/>
    </source>
</evidence>
<dbReference type="InterPro" id="IPR035985">
    <property type="entry name" value="Ubiquitin-activating_enz"/>
</dbReference>
<feature type="domain" description="BOP1 N-terminal" evidence="19">
    <location>
        <begin position="481"/>
        <end position="742"/>
    </location>
</feature>
<evidence type="ECO:0000256" key="13">
    <source>
        <dbReference type="ARBA" id="ARBA00023242"/>
    </source>
</evidence>
<dbReference type="GO" id="GO:0005524">
    <property type="term" value="F:ATP binding"/>
    <property type="evidence" value="ECO:0007669"/>
    <property type="project" value="UniProtKB-KW"/>
</dbReference>
<comment type="function">
    <text evidence="14">E1-like enzyme which activates ufm-1. Required for interaction between ufm-1 and ufc-1.</text>
</comment>
<evidence type="ECO:0000256" key="7">
    <source>
        <dbReference type="ARBA" id="ARBA00022723"/>
    </source>
</evidence>
<dbReference type="SMART" id="SM01035">
    <property type="entry name" value="BOP1NT"/>
    <property type="match status" value="1"/>
</dbReference>
<comment type="similarity">
    <text evidence="2">Belongs to the ubiquitin-activating E1 family. UBA5 subfamily.</text>
</comment>
<evidence type="ECO:0000256" key="2">
    <source>
        <dbReference type="ARBA" id="ARBA00005339"/>
    </source>
</evidence>
<keyword evidence="12" id="KW-0067">ATP-binding</keyword>
<keyword evidence="21" id="KW-1185">Reference proteome</keyword>